<evidence type="ECO:0000259" key="1">
    <source>
        <dbReference type="PROSITE" id="PS50280"/>
    </source>
</evidence>
<accession>A0ABR1RPE9</accession>
<proteinExistence type="predicted"/>
<dbReference type="InterPro" id="IPR053185">
    <property type="entry name" value="SET_domain_protein"/>
</dbReference>
<sequence>MTYNPEGECGVFLTASLFNHDCLPNCRFKWNSNLRKMTVHALRDIEPGEELTTTYINLGTYDERQKWLQEKFHFTCSCEACTVPENIRKEIDADIREIKVIDESLKSAIEDIDKSTTEPLEVSLRFAYRQRHLLESNLLDRAAELNTYELVAHLTAEHGDFVRAKLFSERHLYIHRDMGDHLDDLLDHHYGPAVPYHFPALQLEDWLWMQHLPAVEVSEEESSEEGQVWIEDEDGGRHAFDVETLD</sequence>
<dbReference type="PROSITE" id="PS50280">
    <property type="entry name" value="SET"/>
    <property type="match status" value="1"/>
</dbReference>
<dbReference type="PANTHER" id="PTHR47332:SF4">
    <property type="entry name" value="SET DOMAIN-CONTAINING PROTEIN 5"/>
    <property type="match status" value="1"/>
</dbReference>
<dbReference type="SUPFAM" id="SSF82199">
    <property type="entry name" value="SET domain"/>
    <property type="match status" value="1"/>
</dbReference>
<evidence type="ECO:0000313" key="3">
    <source>
        <dbReference type="Proteomes" id="UP001444661"/>
    </source>
</evidence>
<dbReference type="Proteomes" id="UP001444661">
    <property type="component" value="Unassembled WGS sequence"/>
</dbReference>
<dbReference type="EMBL" id="JAQQWK010000014">
    <property type="protein sequence ID" value="KAK8016757.1"/>
    <property type="molecule type" value="Genomic_DNA"/>
</dbReference>
<dbReference type="Gene3D" id="1.25.40.10">
    <property type="entry name" value="Tetratricopeptide repeat domain"/>
    <property type="match status" value="1"/>
</dbReference>
<dbReference type="InterPro" id="IPR001214">
    <property type="entry name" value="SET_dom"/>
</dbReference>
<dbReference type="Pfam" id="PF00856">
    <property type="entry name" value="SET"/>
    <property type="match status" value="1"/>
</dbReference>
<dbReference type="InterPro" id="IPR011990">
    <property type="entry name" value="TPR-like_helical_dom_sf"/>
</dbReference>
<gene>
    <name evidence="2" type="ORF">PG993_014946</name>
</gene>
<protein>
    <recommendedName>
        <fullName evidence="1">SET domain-containing protein</fullName>
    </recommendedName>
</protein>
<evidence type="ECO:0000313" key="2">
    <source>
        <dbReference type="EMBL" id="KAK8016757.1"/>
    </source>
</evidence>
<dbReference type="Gene3D" id="2.170.270.10">
    <property type="entry name" value="SET domain"/>
    <property type="match status" value="1"/>
</dbReference>
<dbReference type="PANTHER" id="PTHR47332">
    <property type="entry name" value="SET DOMAIN-CONTAINING PROTEIN 5"/>
    <property type="match status" value="1"/>
</dbReference>
<feature type="domain" description="SET" evidence="1">
    <location>
        <begin position="1"/>
        <end position="56"/>
    </location>
</feature>
<keyword evidence="3" id="KW-1185">Reference proteome</keyword>
<dbReference type="CDD" id="cd20071">
    <property type="entry name" value="SET_SMYD"/>
    <property type="match status" value="1"/>
</dbReference>
<name>A0ABR1RPE9_9PEZI</name>
<reference evidence="2 3" key="1">
    <citation type="submission" date="2023-01" db="EMBL/GenBank/DDBJ databases">
        <title>Analysis of 21 Apiospora genomes using comparative genomics revels a genus with tremendous synthesis potential of carbohydrate active enzymes and secondary metabolites.</title>
        <authorList>
            <person name="Sorensen T."/>
        </authorList>
    </citation>
    <scope>NUCLEOTIDE SEQUENCE [LARGE SCALE GENOMIC DNA]</scope>
    <source>
        <strain evidence="2 3">CBS 33761</strain>
    </source>
</reference>
<dbReference type="InterPro" id="IPR046341">
    <property type="entry name" value="SET_dom_sf"/>
</dbReference>
<comment type="caution">
    <text evidence="2">The sequence shown here is derived from an EMBL/GenBank/DDBJ whole genome shotgun (WGS) entry which is preliminary data.</text>
</comment>
<organism evidence="2 3">
    <name type="scientific">Apiospora rasikravindrae</name>
    <dbReference type="NCBI Taxonomy" id="990691"/>
    <lineage>
        <taxon>Eukaryota</taxon>
        <taxon>Fungi</taxon>
        <taxon>Dikarya</taxon>
        <taxon>Ascomycota</taxon>
        <taxon>Pezizomycotina</taxon>
        <taxon>Sordariomycetes</taxon>
        <taxon>Xylariomycetidae</taxon>
        <taxon>Amphisphaeriales</taxon>
        <taxon>Apiosporaceae</taxon>
        <taxon>Apiospora</taxon>
    </lineage>
</organism>